<dbReference type="Gene3D" id="3.40.50.2300">
    <property type="match status" value="1"/>
</dbReference>
<dbReference type="PROSITE" id="PS50110">
    <property type="entry name" value="RESPONSE_REGULATORY"/>
    <property type="match status" value="1"/>
</dbReference>
<evidence type="ECO:0000259" key="2">
    <source>
        <dbReference type="PROSITE" id="PS50110"/>
    </source>
</evidence>
<evidence type="ECO:0008006" key="6">
    <source>
        <dbReference type="Google" id="ProtNLM"/>
    </source>
</evidence>
<dbReference type="InterPro" id="IPR011006">
    <property type="entry name" value="CheY-like_superfamily"/>
</dbReference>
<dbReference type="PROSITE" id="PS51832">
    <property type="entry name" value="HD_GYP"/>
    <property type="match status" value="1"/>
</dbReference>
<accession>A0A0C2DUX8</accession>
<organism evidence="4 5">
    <name type="scientific">Geoalkalibacter ferrihydriticus DSM 17813</name>
    <dbReference type="NCBI Taxonomy" id="1121915"/>
    <lineage>
        <taxon>Bacteria</taxon>
        <taxon>Pseudomonadati</taxon>
        <taxon>Thermodesulfobacteriota</taxon>
        <taxon>Desulfuromonadia</taxon>
        <taxon>Desulfuromonadales</taxon>
        <taxon>Geoalkalibacteraceae</taxon>
        <taxon>Geoalkalibacter</taxon>
    </lineage>
</organism>
<dbReference type="Pfam" id="PF00072">
    <property type="entry name" value="Response_reg"/>
    <property type="match status" value="1"/>
</dbReference>
<evidence type="ECO:0000313" key="4">
    <source>
        <dbReference type="EMBL" id="KIH77229.1"/>
    </source>
</evidence>
<dbReference type="SMART" id="SM00448">
    <property type="entry name" value="REC"/>
    <property type="match status" value="1"/>
</dbReference>
<dbReference type="AlphaFoldDB" id="A0A0C2DUX8"/>
<protein>
    <recommendedName>
        <fullName evidence="6">Chemotaxis protein CheY</fullName>
    </recommendedName>
</protein>
<gene>
    <name evidence="4" type="ORF">GFER_00165</name>
</gene>
<dbReference type="SUPFAM" id="SSF109604">
    <property type="entry name" value="HD-domain/PDEase-like"/>
    <property type="match status" value="1"/>
</dbReference>
<dbReference type="PANTHER" id="PTHR45228">
    <property type="entry name" value="CYCLIC DI-GMP PHOSPHODIESTERASE TM_0186-RELATED"/>
    <property type="match status" value="1"/>
</dbReference>
<dbReference type="Pfam" id="PF13487">
    <property type="entry name" value="HD_5"/>
    <property type="match status" value="1"/>
</dbReference>
<dbReference type="SUPFAM" id="SSF52172">
    <property type="entry name" value="CheY-like"/>
    <property type="match status" value="1"/>
</dbReference>
<evidence type="ECO:0000259" key="3">
    <source>
        <dbReference type="PROSITE" id="PS51832"/>
    </source>
</evidence>
<dbReference type="InterPro" id="IPR052020">
    <property type="entry name" value="Cyclic_di-GMP/3'3'-cGAMP_PDE"/>
</dbReference>
<dbReference type="InterPro" id="IPR037522">
    <property type="entry name" value="HD_GYP_dom"/>
</dbReference>
<comment type="caution">
    <text evidence="4">The sequence shown here is derived from an EMBL/GenBank/DDBJ whole genome shotgun (WGS) entry which is preliminary data.</text>
</comment>
<dbReference type="Proteomes" id="UP000035068">
    <property type="component" value="Unassembled WGS sequence"/>
</dbReference>
<evidence type="ECO:0000256" key="1">
    <source>
        <dbReference type="PROSITE-ProRule" id="PRU00169"/>
    </source>
</evidence>
<feature type="domain" description="HD-GYP" evidence="3">
    <location>
        <begin position="179"/>
        <end position="378"/>
    </location>
</feature>
<dbReference type="GO" id="GO:0000160">
    <property type="term" value="P:phosphorelay signal transduction system"/>
    <property type="evidence" value="ECO:0007669"/>
    <property type="project" value="InterPro"/>
</dbReference>
<feature type="domain" description="Response regulatory" evidence="2">
    <location>
        <begin position="15"/>
        <end position="131"/>
    </location>
</feature>
<keyword evidence="1" id="KW-0597">Phosphoprotein</keyword>
<keyword evidence="5" id="KW-1185">Reference proteome</keyword>
<dbReference type="RefSeq" id="WP_040094990.1">
    <property type="nucleotide sequence ID" value="NZ_JWJD01000001.1"/>
</dbReference>
<dbReference type="Gene3D" id="1.10.3210.10">
    <property type="entry name" value="Hypothetical protein af1432"/>
    <property type="match status" value="1"/>
</dbReference>
<proteinExistence type="predicted"/>
<evidence type="ECO:0000313" key="5">
    <source>
        <dbReference type="Proteomes" id="UP000035068"/>
    </source>
</evidence>
<dbReference type="PANTHER" id="PTHR45228:SF8">
    <property type="entry name" value="TWO-COMPONENT RESPONSE REGULATOR-RELATED"/>
    <property type="match status" value="1"/>
</dbReference>
<dbReference type="EMBL" id="JWJD01000001">
    <property type="protein sequence ID" value="KIH77229.1"/>
    <property type="molecule type" value="Genomic_DNA"/>
</dbReference>
<reference evidence="4 5" key="1">
    <citation type="submission" date="2014-12" db="EMBL/GenBank/DDBJ databases">
        <title>Genomes of Geoalkalibacter ferrihydriticus and Geoalkalibacter subterraneus, two haloalkaliphilic metal-reducing members of the Geobacteraceae.</title>
        <authorList>
            <person name="Badalamenti J.P."/>
            <person name="Torres C.I."/>
            <person name="Krajmalnik-Brown R."/>
            <person name="Bond D.R."/>
        </authorList>
    </citation>
    <scope>NUCLEOTIDE SEQUENCE [LARGE SCALE GENOMIC DNA]</scope>
    <source>
        <strain evidence="4 5">DSM 17813</strain>
    </source>
</reference>
<name>A0A0C2DUX8_9BACT</name>
<dbReference type="InterPro" id="IPR001789">
    <property type="entry name" value="Sig_transdc_resp-reg_receiver"/>
</dbReference>
<sequence length="378" mass="42436">MNTLAEFVPETQNARIVIVDDDPDCLNFLKLRLLDCGHEVFSFTNGADALDAVVREPIDIILLDISMPEVDGIPVCDRIKQNPKLNGIPVIFLSGQGTPENIMRGFRSGGVDFITKPFQLEEVLARVSAHISRGRAEALLRQKNDFLERIVLERTTELQKDIEERQRVEAILAQQIRDNGEAFSYTIYALARAAEANDEDTGNHVLRVGEFSAIIASQLGLDDTFVQDIHLQAILHDVGKIHSHPDIFKKPGKLTDEEFTKMKEHTYSGTMIIGTNEKLRVGRNIALTHHEKWDGSGYPRGLVGEQIPIEGRITAIADIYDALRSARSYKAPFDHVTAYKIITEGDGRTMPEHFDPAVLQAFRETGDQFEETYERLKG</sequence>
<feature type="modified residue" description="4-aspartylphosphate" evidence="1">
    <location>
        <position position="64"/>
    </location>
</feature>
<dbReference type="InterPro" id="IPR003607">
    <property type="entry name" value="HD/PDEase_dom"/>
</dbReference>
<dbReference type="SMART" id="SM00471">
    <property type="entry name" value="HDc"/>
    <property type="match status" value="1"/>
</dbReference>
<dbReference type="CDD" id="cd00077">
    <property type="entry name" value="HDc"/>
    <property type="match status" value="1"/>
</dbReference>